<gene>
    <name evidence="4" type="ORF">H9Q72_002119</name>
</gene>
<feature type="domain" description="GFO/IDH/MocA-like oxidoreductase" evidence="3">
    <location>
        <begin position="144"/>
        <end position="261"/>
    </location>
</feature>
<dbReference type="OrthoDB" id="416253at2759"/>
<dbReference type="InterPro" id="IPR000683">
    <property type="entry name" value="Gfo/Idh/MocA-like_OxRdtase_N"/>
</dbReference>
<dbReference type="GO" id="GO:0030170">
    <property type="term" value="F:pyridoxal phosphate binding"/>
    <property type="evidence" value="ECO:0007669"/>
    <property type="project" value="TreeGrafter"/>
</dbReference>
<reference evidence="4" key="2">
    <citation type="submission" date="2020-10" db="EMBL/GenBank/DDBJ databases">
        <authorList>
            <person name="Peck L.D."/>
            <person name="Nowell R.W."/>
            <person name="Flood J."/>
            <person name="Ryan M.J."/>
            <person name="Barraclough T.G."/>
        </authorList>
    </citation>
    <scope>NUCLEOTIDE SEQUENCE</scope>
    <source>
        <strain evidence="4">IMI 127659i</strain>
    </source>
</reference>
<organism evidence="4 5">
    <name type="scientific">Fusarium xylarioides</name>
    <dbReference type="NCBI Taxonomy" id="221167"/>
    <lineage>
        <taxon>Eukaryota</taxon>
        <taxon>Fungi</taxon>
        <taxon>Dikarya</taxon>
        <taxon>Ascomycota</taxon>
        <taxon>Pezizomycotina</taxon>
        <taxon>Sordariomycetes</taxon>
        <taxon>Hypocreomycetidae</taxon>
        <taxon>Hypocreales</taxon>
        <taxon>Nectriaceae</taxon>
        <taxon>Fusarium</taxon>
        <taxon>Fusarium fujikuroi species complex</taxon>
    </lineage>
</organism>
<protein>
    <submittedName>
        <fullName evidence="4">Uncharacterized protein</fullName>
    </submittedName>
</protein>
<dbReference type="PANTHER" id="PTHR30244">
    <property type="entry name" value="TRANSAMINASE"/>
    <property type="match status" value="1"/>
</dbReference>
<dbReference type="InterPro" id="IPR015422">
    <property type="entry name" value="PyrdxlP-dep_Trfase_small"/>
</dbReference>
<dbReference type="EMBL" id="JADFTT010000041">
    <property type="protein sequence ID" value="KAG5771297.1"/>
    <property type="molecule type" value="Genomic_DNA"/>
</dbReference>
<dbReference type="SUPFAM" id="SSF55347">
    <property type="entry name" value="Glyceraldehyde-3-phosphate dehydrogenase-like, C-terminal domain"/>
    <property type="match status" value="1"/>
</dbReference>
<dbReference type="GO" id="GO:0000271">
    <property type="term" value="P:polysaccharide biosynthetic process"/>
    <property type="evidence" value="ECO:0007669"/>
    <property type="project" value="TreeGrafter"/>
</dbReference>
<dbReference type="Gene3D" id="3.40.640.10">
    <property type="entry name" value="Type I PLP-dependent aspartate aminotransferase-like (Major domain)"/>
    <property type="match status" value="1"/>
</dbReference>
<accession>A0A9P7I0U0</accession>
<dbReference type="GO" id="GO:0008483">
    <property type="term" value="F:transaminase activity"/>
    <property type="evidence" value="ECO:0007669"/>
    <property type="project" value="TreeGrafter"/>
</dbReference>
<feature type="domain" description="Gfo/Idh/MocA-like oxidoreductase N-terminal" evidence="2">
    <location>
        <begin position="45"/>
        <end position="124"/>
    </location>
</feature>
<dbReference type="Gene3D" id="3.90.1150.10">
    <property type="entry name" value="Aspartate Aminotransferase, domain 1"/>
    <property type="match status" value="1"/>
</dbReference>
<dbReference type="Pfam" id="PF01408">
    <property type="entry name" value="GFO_IDH_MocA"/>
    <property type="match status" value="1"/>
</dbReference>
<evidence type="ECO:0000259" key="2">
    <source>
        <dbReference type="Pfam" id="PF01408"/>
    </source>
</evidence>
<dbReference type="SUPFAM" id="SSF53383">
    <property type="entry name" value="PLP-dependent transferases"/>
    <property type="match status" value="1"/>
</dbReference>
<keyword evidence="5" id="KW-1185">Reference proteome</keyword>
<evidence type="ECO:0000313" key="4">
    <source>
        <dbReference type="EMBL" id="KAG5771297.1"/>
    </source>
</evidence>
<dbReference type="InterPro" id="IPR000653">
    <property type="entry name" value="DegT/StrS_aminotransferase"/>
</dbReference>
<dbReference type="Gene3D" id="3.30.360.10">
    <property type="entry name" value="Dihydrodipicolinate Reductase, domain 2"/>
    <property type="match status" value="1"/>
</dbReference>
<comment type="caution">
    <text evidence="4">The sequence shown here is derived from an EMBL/GenBank/DDBJ whole genome shotgun (WGS) entry which is preliminary data.</text>
</comment>
<evidence type="ECO:0000259" key="3">
    <source>
        <dbReference type="Pfam" id="PF22725"/>
    </source>
</evidence>
<dbReference type="Pfam" id="PF01041">
    <property type="entry name" value="DegT_DnrJ_EryC1"/>
    <property type="match status" value="1"/>
</dbReference>
<dbReference type="GO" id="GO:0000166">
    <property type="term" value="F:nucleotide binding"/>
    <property type="evidence" value="ECO:0007669"/>
    <property type="project" value="InterPro"/>
</dbReference>
<evidence type="ECO:0000313" key="5">
    <source>
        <dbReference type="Proteomes" id="UP000750502"/>
    </source>
</evidence>
<dbReference type="Proteomes" id="UP000750502">
    <property type="component" value="Unassembled WGS sequence"/>
</dbReference>
<dbReference type="SUPFAM" id="SSF51735">
    <property type="entry name" value="NAD(P)-binding Rossmann-fold domains"/>
    <property type="match status" value="1"/>
</dbReference>
<name>A0A9P7I0U0_9HYPO</name>
<dbReference type="InterPro" id="IPR015421">
    <property type="entry name" value="PyrdxlP-dep_Trfase_major"/>
</dbReference>
<evidence type="ECO:0000256" key="1">
    <source>
        <dbReference type="ARBA" id="ARBA00010928"/>
    </source>
</evidence>
<dbReference type="InterPro" id="IPR055170">
    <property type="entry name" value="GFO_IDH_MocA-like_dom"/>
</dbReference>
<dbReference type="AlphaFoldDB" id="A0A9P7I0U0"/>
<dbReference type="InterPro" id="IPR036291">
    <property type="entry name" value="NAD(P)-bd_dom_sf"/>
</dbReference>
<reference evidence="4" key="1">
    <citation type="journal article" date="2020" name="bioRxiv">
        <title>Historical genomics reveals the evolutionary mechanisms behind multiple outbreaks of the host-specific coffee wilt pathogen Fusarium xylarioides.</title>
        <authorList>
            <person name="Peck D."/>
            <person name="Nowell R.W."/>
            <person name="Flood J."/>
            <person name="Ryan M.J."/>
            <person name="Barraclough T.G."/>
        </authorList>
    </citation>
    <scope>NUCLEOTIDE SEQUENCE</scope>
    <source>
        <strain evidence="4">IMI 127659i</strain>
    </source>
</reference>
<comment type="similarity">
    <text evidence="1">Belongs to the Gfo/Idh/MocA family.</text>
</comment>
<sequence>MSVPPLNIAFVGLGDRALRHKLPDLFKICIGFDTEEGARKRFKLLRPHAECTDNLPKIIEWDDTEASRVDCAFVAVPHDKHFETVGPLLAGGIHVLKEKPASLSVVELRQLQEVAATYNVRLSTALQGRYSDRYHTLKEWLPLIGTIQCVEATRENYKPQLDQGWRSRGILGGGVHIDLGWHLLDLVLDLLPGPQTPVVRFSECLLTRPYQQYDAEDTYFASLLLPSSTPPTPDIPCYLKASRMSHHKTDKICIIGTDGTLVGEDCVVDLFASFESGRKRFTKTCAPPSVSINQMLLNFAQEVREVRPSSEYQRHSDLDLRVTHTSEKIRSSWEPKFKPQTAQDITQIANSGDPISAFDWPVITQNIRHEVLDQLGTTISIYGNDGVFAEFETEFKQSLGEGTWFALLHNSGSNALSGLYFACNLMPGDEVLFSVYGFHATVAPAMHFGIQPVFVDVDENGNMSSEALQRKITSRTKAVMLTHIWGIPCKMSEILSVLSKYPHVLLLEDCSHAHGASINGKCVGTFGDGAAWSLQGQKIISDGEGGIMVTKHQDFHFRALIWGHYNKRCRSEIPDNHPLAPYALTGTGLKHRAHPIAVRIALNQLRQLLSFQKAKSFNSRRQQEVLKKIPFLTLPEFDSNSEQRTCPAWYAFWIRFKSDLAPAGLTRTDFVRLLKSAGLDVDTPNSTRPLYKEPLFVHPEKVLSGIYASAPLTQPPSTSFPMADSFHRELIKMPVCGMSCQQATADFYVETLSEIATKYVEFSP</sequence>
<dbReference type="Pfam" id="PF22725">
    <property type="entry name" value="GFO_IDH_MocA_C3"/>
    <property type="match status" value="1"/>
</dbReference>
<proteinExistence type="inferred from homology"/>
<dbReference type="Gene3D" id="3.40.50.720">
    <property type="entry name" value="NAD(P)-binding Rossmann-like Domain"/>
    <property type="match status" value="1"/>
</dbReference>
<dbReference type="PANTHER" id="PTHR30244:SF34">
    <property type="entry name" value="DTDP-4-AMINO-4,6-DIDEOXYGALACTOSE TRANSAMINASE"/>
    <property type="match status" value="1"/>
</dbReference>
<dbReference type="InterPro" id="IPR015424">
    <property type="entry name" value="PyrdxlP-dep_Trfase"/>
</dbReference>